<evidence type="ECO:0000256" key="1">
    <source>
        <dbReference type="SAM" id="Phobius"/>
    </source>
</evidence>
<reference evidence="2 3" key="1">
    <citation type="journal article" date="2016" name="Nat. Commun.">
        <title>Thousands of microbial genomes shed light on interconnected biogeochemical processes in an aquifer system.</title>
        <authorList>
            <person name="Anantharaman K."/>
            <person name="Brown C.T."/>
            <person name="Hug L.A."/>
            <person name="Sharon I."/>
            <person name="Castelle C.J."/>
            <person name="Probst A.J."/>
            <person name="Thomas B.C."/>
            <person name="Singh A."/>
            <person name="Wilkins M.J."/>
            <person name="Karaoz U."/>
            <person name="Brodie E.L."/>
            <person name="Williams K.H."/>
            <person name="Hubbard S.S."/>
            <person name="Banfield J.F."/>
        </authorList>
    </citation>
    <scope>NUCLEOTIDE SEQUENCE [LARGE SCALE GENOMIC DNA]</scope>
</reference>
<comment type="caution">
    <text evidence="2">The sequence shown here is derived from an EMBL/GenBank/DDBJ whole genome shotgun (WGS) entry which is preliminary data.</text>
</comment>
<accession>A0A1F5SGY1</accession>
<dbReference type="Proteomes" id="UP000178367">
    <property type="component" value="Unassembled WGS sequence"/>
</dbReference>
<sequence length="266" mass="29911">MLNHDISRDVLKTIEEKHIKPKPRWTFLLKDYAIWILGAFSLIVGSLAFSVIIYMLKNNDWEVYRHLSGSLPGFVVITMPYFWLIFLAIFTLAVHYNFKHTKTGYRYRLPAVIAASMVLSVVLGGILYGAGVGRAIDDVLSEKAPGFYRVIVNPRMDMWARPDQGFLLGLIIDAEGREDFRLLDFDRRLWDISAHDAKIPPFLKIEAGSRIKMIGDKTGENGFRALIIMPVGPGRGMLHHPGFMLGPGCPMDKMAPGDCMGPGFIK</sequence>
<feature type="transmembrane region" description="Helical" evidence="1">
    <location>
        <begin position="109"/>
        <end position="131"/>
    </location>
</feature>
<protein>
    <submittedName>
        <fullName evidence="2">Uncharacterized protein</fullName>
    </submittedName>
</protein>
<feature type="transmembrane region" description="Helical" evidence="1">
    <location>
        <begin position="74"/>
        <end position="97"/>
    </location>
</feature>
<name>A0A1F5SGY1_9BACT</name>
<keyword evidence="1" id="KW-1133">Transmembrane helix</keyword>
<keyword evidence="1" id="KW-0812">Transmembrane</keyword>
<organism evidence="2 3">
    <name type="scientific">Candidatus Falkowbacteria bacterium RIFOXYA2_FULL_47_19</name>
    <dbReference type="NCBI Taxonomy" id="1797994"/>
    <lineage>
        <taxon>Bacteria</taxon>
        <taxon>Candidatus Falkowiibacteriota</taxon>
    </lineage>
</organism>
<gene>
    <name evidence="2" type="ORF">A2227_05665</name>
</gene>
<evidence type="ECO:0000313" key="2">
    <source>
        <dbReference type="EMBL" id="OGF25960.1"/>
    </source>
</evidence>
<keyword evidence="1" id="KW-0472">Membrane</keyword>
<feature type="transmembrane region" description="Helical" evidence="1">
    <location>
        <begin position="32"/>
        <end position="54"/>
    </location>
</feature>
<evidence type="ECO:0000313" key="3">
    <source>
        <dbReference type="Proteomes" id="UP000178367"/>
    </source>
</evidence>
<dbReference type="EMBL" id="MFGB01000018">
    <property type="protein sequence ID" value="OGF25960.1"/>
    <property type="molecule type" value="Genomic_DNA"/>
</dbReference>
<dbReference type="AlphaFoldDB" id="A0A1F5SGY1"/>
<proteinExistence type="predicted"/>